<dbReference type="Proteomes" id="UP000250321">
    <property type="component" value="Unassembled WGS sequence"/>
</dbReference>
<dbReference type="EMBL" id="PJQY01000264">
    <property type="protein sequence ID" value="PQQ14332.1"/>
    <property type="molecule type" value="Genomic_DNA"/>
</dbReference>
<sequence length="140" mass="13222">MTAPEGDAGASAGVVAAPAGAVASVVVGLEADVEEVGGAGGEPPDGESEDGAEVEVVGAEVEVVGAEEEVVGAEDEVVGAEEGEEALGAWVEAEGVVAGWAVGVLAAGGGVDVGGVAVGDLAVGDWALEEVGGWVVEETG</sequence>
<name>A0A314YZK8_PRUYE</name>
<evidence type="ECO:0000313" key="2">
    <source>
        <dbReference type="EMBL" id="PQQ14332.1"/>
    </source>
</evidence>
<evidence type="ECO:0000256" key="1">
    <source>
        <dbReference type="SAM" id="MobiDB-lite"/>
    </source>
</evidence>
<gene>
    <name evidence="2" type="ORF">Pyn_07923</name>
</gene>
<reference evidence="2 3" key="1">
    <citation type="submission" date="2018-02" db="EMBL/GenBank/DDBJ databases">
        <title>Draft genome of wild Prunus yedoensis var. nudiflora.</title>
        <authorList>
            <person name="Baek S."/>
            <person name="Kim J.-H."/>
            <person name="Choi K."/>
            <person name="Kim G.-B."/>
            <person name="Cho A."/>
            <person name="Jang H."/>
            <person name="Shin C.-H."/>
            <person name="Yu H.-J."/>
            <person name="Mun J.-H."/>
        </authorList>
    </citation>
    <scope>NUCLEOTIDE SEQUENCE [LARGE SCALE GENOMIC DNA]</scope>
    <source>
        <strain evidence="3">cv. Jeju island</strain>
        <tissue evidence="2">Leaf</tissue>
    </source>
</reference>
<organism evidence="2 3">
    <name type="scientific">Prunus yedoensis var. nudiflora</name>
    <dbReference type="NCBI Taxonomy" id="2094558"/>
    <lineage>
        <taxon>Eukaryota</taxon>
        <taxon>Viridiplantae</taxon>
        <taxon>Streptophyta</taxon>
        <taxon>Embryophyta</taxon>
        <taxon>Tracheophyta</taxon>
        <taxon>Spermatophyta</taxon>
        <taxon>Magnoliopsida</taxon>
        <taxon>eudicotyledons</taxon>
        <taxon>Gunneridae</taxon>
        <taxon>Pentapetalae</taxon>
        <taxon>rosids</taxon>
        <taxon>fabids</taxon>
        <taxon>Rosales</taxon>
        <taxon>Rosaceae</taxon>
        <taxon>Amygdaloideae</taxon>
        <taxon>Amygdaleae</taxon>
        <taxon>Prunus</taxon>
    </lineage>
</organism>
<feature type="compositionally biased region" description="Acidic residues" evidence="1">
    <location>
        <begin position="44"/>
        <end position="53"/>
    </location>
</feature>
<dbReference type="AlphaFoldDB" id="A0A314YZK8"/>
<evidence type="ECO:0000313" key="3">
    <source>
        <dbReference type="Proteomes" id="UP000250321"/>
    </source>
</evidence>
<comment type="caution">
    <text evidence="2">The sequence shown here is derived from an EMBL/GenBank/DDBJ whole genome shotgun (WGS) entry which is preliminary data.</text>
</comment>
<accession>A0A314YZK8</accession>
<protein>
    <submittedName>
        <fullName evidence="2">Uncharacterized protein</fullName>
    </submittedName>
</protein>
<keyword evidence="3" id="KW-1185">Reference proteome</keyword>
<proteinExistence type="predicted"/>
<feature type="region of interest" description="Disordered" evidence="1">
    <location>
        <begin position="33"/>
        <end position="53"/>
    </location>
</feature>